<dbReference type="InterPro" id="IPR016084">
    <property type="entry name" value="Haem_Oase-like_multi-hlx"/>
</dbReference>
<proteinExistence type="predicted"/>
<dbReference type="PANTHER" id="PTHR40279:SF3">
    <property type="entry name" value="4-AMINOBENZOATE SYNTHASE"/>
    <property type="match status" value="1"/>
</dbReference>
<dbReference type="KEGG" id="asip:AQUSIP_23040"/>
<name>A0A5E4PKP1_9COXI</name>
<reference evidence="2 3" key="1">
    <citation type="submission" date="2019-08" db="EMBL/GenBank/DDBJ databases">
        <authorList>
            <person name="Guy L."/>
        </authorList>
    </citation>
    <scope>NUCLEOTIDE SEQUENCE [LARGE SCALE GENOMIC DNA]</scope>
    <source>
        <strain evidence="2 3">SGT-108</strain>
    </source>
</reference>
<keyword evidence="1" id="KW-0560">Oxidoreductase</keyword>
<protein>
    <submittedName>
        <fullName evidence="2">PqqC-like protein</fullName>
    </submittedName>
</protein>
<evidence type="ECO:0000256" key="1">
    <source>
        <dbReference type="ARBA" id="ARBA00023002"/>
    </source>
</evidence>
<dbReference type="EMBL" id="LR699120">
    <property type="protein sequence ID" value="VVC76977.1"/>
    <property type="molecule type" value="Genomic_DNA"/>
</dbReference>
<organism evidence="2 3">
    <name type="scientific">Aquicella siphonis</name>
    <dbReference type="NCBI Taxonomy" id="254247"/>
    <lineage>
        <taxon>Bacteria</taxon>
        <taxon>Pseudomonadati</taxon>
        <taxon>Pseudomonadota</taxon>
        <taxon>Gammaproteobacteria</taxon>
        <taxon>Legionellales</taxon>
        <taxon>Coxiellaceae</taxon>
        <taxon>Aquicella</taxon>
    </lineage>
</organism>
<dbReference type="RefSeq" id="WP_148340384.1">
    <property type="nucleotide sequence ID" value="NZ_LR699120.1"/>
</dbReference>
<dbReference type="SUPFAM" id="SSF48613">
    <property type="entry name" value="Heme oxygenase-like"/>
    <property type="match status" value="1"/>
</dbReference>
<dbReference type="Gene3D" id="1.20.910.10">
    <property type="entry name" value="Heme oxygenase-like"/>
    <property type="match status" value="1"/>
</dbReference>
<dbReference type="InterPro" id="IPR039068">
    <property type="entry name" value="PqqC-like"/>
</dbReference>
<dbReference type="GO" id="GO:0016491">
    <property type="term" value="F:oxidoreductase activity"/>
    <property type="evidence" value="ECO:0007669"/>
    <property type="project" value="UniProtKB-KW"/>
</dbReference>
<dbReference type="NCBIfam" id="TIGR04305">
    <property type="entry name" value="fol_rel_CADD"/>
    <property type="match status" value="1"/>
</dbReference>
<evidence type="ECO:0000313" key="2">
    <source>
        <dbReference type="EMBL" id="VVC76977.1"/>
    </source>
</evidence>
<dbReference type="Proteomes" id="UP000324194">
    <property type="component" value="Chromosome 2"/>
</dbReference>
<gene>
    <name evidence="2" type="ORF">AQUSIP_23040</name>
</gene>
<dbReference type="PANTHER" id="PTHR40279">
    <property type="entry name" value="PQQC-LIKE PROTEIN"/>
    <property type="match status" value="1"/>
</dbReference>
<evidence type="ECO:0000313" key="3">
    <source>
        <dbReference type="Proteomes" id="UP000324194"/>
    </source>
</evidence>
<dbReference type="Pfam" id="PF14518">
    <property type="entry name" value="Haem_oxygenas_2"/>
    <property type="match status" value="1"/>
</dbReference>
<dbReference type="OrthoDB" id="9800756at2"/>
<accession>A0A5E4PKP1</accession>
<dbReference type="InterPro" id="IPR027572">
    <property type="entry name" value="Fol-rel_CADD"/>
</dbReference>
<keyword evidence="3" id="KW-1185">Reference proteome</keyword>
<sequence>MQTIARLNAIISEYHLLKHMFYQAWSKGELSRETLQRYAAQYYNQVQSFPRFISRVHTHCPVIEARKVLLENLVDEEIHGTDHPALWMQFANGMGAGKETVLNDMPLPETTSMVETYYDLAQRDWRDGLCALYAYEAQVPDVSASKIDGLKKFYGVDDEKTLEFFTAHQAYDVEHSKKVADLIEKHVEPERAERATREAAMALWGFLDGMCRVAEISC</sequence>
<dbReference type="AlphaFoldDB" id="A0A5E4PKP1"/>
<dbReference type="SMART" id="SM01236">
    <property type="entry name" value="Haem_oxygenase_2"/>
    <property type="match status" value="1"/>
</dbReference>